<protein>
    <submittedName>
        <fullName evidence="7">Late embryogenesis abundant protein</fullName>
    </submittedName>
</protein>
<evidence type="ECO:0000256" key="5">
    <source>
        <dbReference type="SAM" id="Phobius"/>
    </source>
</evidence>
<keyword evidence="8" id="KW-1185">Reference proteome</keyword>
<evidence type="ECO:0000259" key="6">
    <source>
        <dbReference type="Pfam" id="PF03168"/>
    </source>
</evidence>
<sequence>MSAKHCGEHKRKKLHRRLFAALLTIIIIILFIILVIWLVLRPTKPRFALQDATVTQFNVTSPNTLSSILQVTLYSRNPNDRIGIYYDRLLVYASYHNQQITTSTVILPTYQGHEDINIWSPFLYGSSVPVSPYLTLSLEQDQTVGFFLLSIKIDGRLKWKVGTWISGTYHLSVSCPAYMTYSSNNGIRLQQPASCHVDV</sequence>
<name>A0A3S3N7M8_9MAGN</name>
<feature type="transmembrane region" description="Helical" evidence="5">
    <location>
        <begin position="18"/>
        <end position="40"/>
    </location>
</feature>
<keyword evidence="2 5" id="KW-0812">Transmembrane</keyword>
<keyword evidence="3 5" id="KW-1133">Transmembrane helix</keyword>
<dbReference type="EMBL" id="QPKB01000004">
    <property type="protein sequence ID" value="RWR82287.1"/>
    <property type="molecule type" value="Genomic_DNA"/>
</dbReference>
<evidence type="ECO:0000313" key="7">
    <source>
        <dbReference type="EMBL" id="RWR82287.1"/>
    </source>
</evidence>
<dbReference type="GO" id="GO:0005886">
    <property type="term" value="C:plasma membrane"/>
    <property type="evidence" value="ECO:0007669"/>
    <property type="project" value="TreeGrafter"/>
</dbReference>
<dbReference type="Proteomes" id="UP000283530">
    <property type="component" value="Unassembled WGS sequence"/>
</dbReference>
<dbReference type="Pfam" id="PF03168">
    <property type="entry name" value="LEA_2"/>
    <property type="match status" value="1"/>
</dbReference>
<dbReference type="OrthoDB" id="1426517at2759"/>
<organism evidence="7 8">
    <name type="scientific">Cinnamomum micranthum f. kanehirae</name>
    <dbReference type="NCBI Taxonomy" id="337451"/>
    <lineage>
        <taxon>Eukaryota</taxon>
        <taxon>Viridiplantae</taxon>
        <taxon>Streptophyta</taxon>
        <taxon>Embryophyta</taxon>
        <taxon>Tracheophyta</taxon>
        <taxon>Spermatophyta</taxon>
        <taxon>Magnoliopsida</taxon>
        <taxon>Magnoliidae</taxon>
        <taxon>Laurales</taxon>
        <taxon>Lauraceae</taxon>
        <taxon>Cinnamomum</taxon>
    </lineage>
</organism>
<accession>A0A3S3N7M8</accession>
<dbReference type="AlphaFoldDB" id="A0A3S3N7M8"/>
<evidence type="ECO:0000256" key="1">
    <source>
        <dbReference type="ARBA" id="ARBA00004167"/>
    </source>
</evidence>
<feature type="domain" description="Late embryogenesis abundant protein LEA-2 subgroup" evidence="6">
    <location>
        <begin position="74"/>
        <end position="175"/>
    </location>
</feature>
<evidence type="ECO:0000256" key="3">
    <source>
        <dbReference type="ARBA" id="ARBA00022989"/>
    </source>
</evidence>
<dbReference type="GO" id="GO:0098542">
    <property type="term" value="P:defense response to other organism"/>
    <property type="evidence" value="ECO:0007669"/>
    <property type="project" value="InterPro"/>
</dbReference>
<dbReference type="PANTHER" id="PTHR31415:SF166">
    <property type="entry name" value="LATE EMBRYOGENESIS ABUNDANT (LEA) HYDROXYPROLINE-RICH GLYCOPROTEIN FAMILY"/>
    <property type="match status" value="1"/>
</dbReference>
<reference evidence="7 8" key="1">
    <citation type="journal article" date="2019" name="Nat. Plants">
        <title>Stout camphor tree genome fills gaps in understanding of flowering plant genome evolution.</title>
        <authorList>
            <person name="Chaw S.M."/>
            <person name="Liu Y.C."/>
            <person name="Wu Y.W."/>
            <person name="Wang H.Y."/>
            <person name="Lin C.I."/>
            <person name="Wu C.S."/>
            <person name="Ke H.M."/>
            <person name="Chang L.Y."/>
            <person name="Hsu C.Y."/>
            <person name="Yang H.T."/>
            <person name="Sudianto E."/>
            <person name="Hsu M.H."/>
            <person name="Wu K.P."/>
            <person name="Wang L.N."/>
            <person name="Leebens-Mack J.H."/>
            <person name="Tsai I.J."/>
        </authorList>
    </citation>
    <scope>NUCLEOTIDE SEQUENCE [LARGE SCALE GENOMIC DNA]</scope>
    <source>
        <strain evidence="8">cv. Chaw 1501</strain>
        <tissue evidence="7">Young leaves</tissue>
    </source>
</reference>
<dbReference type="InterPro" id="IPR044839">
    <property type="entry name" value="NDR1-like"/>
</dbReference>
<keyword evidence="4 5" id="KW-0472">Membrane</keyword>
<dbReference type="InterPro" id="IPR004864">
    <property type="entry name" value="LEA_2"/>
</dbReference>
<dbReference type="PANTHER" id="PTHR31415">
    <property type="entry name" value="OS05G0367900 PROTEIN"/>
    <property type="match status" value="1"/>
</dbReference>
<comment type="subcellular location">
    <subcellularLocation>
        <location evidence="1">Membrane</location>
        <topology evidence="1">Single-pass membrane protein</topology>
    </subcellularLocation>
</comment>
<dbReference type="GO" id="GO:0009506">
    <property type="term" value="C:plasmodesma"/>
    <property type="evidence" value="ECO:0007669"/>
    <property type="project" value="TreeGrafter"/>
</dbReference>
<evidence type="ECO:0000256" key="2">
    <source>
        <dbReference type="ARBA" id="ARBA00022692"/>
    </source>
</evidence>
<gene>
    <name evidence="7" type="ORF">CKAN_01100200</name>
</gene>
<comment type="caution">
    <text evidence="7">The sequence shown here is derived from an EMBL/GenBank/DDBJ whole genome shotgun (WGS) entry which is preliminary data.</text>
</comment>
<proteinExistence type="predicted"/>
<evidence type="ECO:0000313" key="8">
    <source>
        <dbReference type="Proteomes" id="UP000283530"/>
    </source>
</evidence>
<evidence type="ECO:0000256" key="4">
    <source>
        <dbReference type="ARBA" id="ARBA00023136"/>
    </source>
</evidence>